<dbReference type="AlphaFoldDB" id="A0AAD7GQG0"/>
<proteinExistence type="predicted"/>
<evidence type="ECO:0000313" key="1">
    <source>
        <dbReference type="EMBL" id="KAJ7701248.1"/>
    </source>
</evidence>
<accession>A0AAD7GQG0</accession>
<organism evidence="1 2">
    <name type="scientific">Mycena rosella</name>
    <name type="common">Pink bonnet</name>
    <name type="synonym">Agaricus rosellus</name>
    <dbReference type="NCBI Taxonomy" id="1033263"/>
    <lineage>
        <taxon>Eukaryota</taxon>
        <taxon>Fungi</taxon>
        <taxon>Dikarya</taxon>
        <taxon>Basidiomycota</taxon>
        <taxon>Agaricomycotina</taxon>
        <taxon>Agaricomycetes</taxon>
        <taxon>Agaricomycetidae</taxon>
        <taxon>Agaricales</taxon>
        <taxon>Marasmiineae</taxon>
        <taxon>Mycenaceae</taxon>
        <taxon>Mycena</taxon>
    </lineage>
</organism>
<dbReference type="Proteomes" id="UP001221757">
    <property type="component" value="Unassembled WGS sequence"/>
</dbReference>
<dbReference type="EMBL" id="JARKIE010000018">
    <property type="protein sequence ID" value="KAJ7701248.1"/>
    <property type="molecule type" value="Genomic_DNA"/>
</dbReference>
<comment type="caution">
    <text evidence="1">The sequence shown here is derived from an EMBL/GenBank/DDBJ whole genome shotgun (WGS) entry which is preliminary data.</text>
</comment>
<keyword evidence="2" id="KW-1185">Reference proteome</keyword>
<name>A0AAD7GQG0_MYCRO</name>
<protein>
    <submittedName>
        <fullName evidence="1">Uncharacterized protein</fullName>
    </submittedName>
</protein>
<reference evidence="1" key="1">
    <citation type="submission" date="2023-03" db="EMBL/GenBank/DDBJ databases">
        <title>Massive genome expansion in bonnet fungi (Mycena s.s.) driven by repeated elements and novel gene families across ecological guilds.</title>
        <authorList>
            <consortium name="Lawrence Berkeley National Laboratory"/>
            <person name="Harder C.B."/>
            <person name="Miyauchi S."/>
            <person name="Viragh M."/>
            <person name="Kuo A."/>
            <person name="Thoen E."/>
            <person name="Andreopoulos B."/>
            <person name="Lu D."/>
            <person name="Skrede I."/>
            <person name="Drula E."/>
            <person name="Henrissat B."/>
            <person name="Morin E."/>
            <person name="Kohler A."/>
            <person name="Barry K."/>
            <person name="LaButti K."/>
            <person name="Morin E."/>
            <person name="Salamov A."/>
            <person name="Lipzen A."/>
            <person name="Mereny Z."/>
            <person name="Hegedus B."/>
            <person name="Baldrian P."/>
            <person name="Stursova M."/>
            <person name="Weitz H."/>
            <person name="Taylor A."/>
            <person name="Grigoriev I.V."/>
            <person name="Nagy L.G."/>
            <person name="Martin F."/>
            <person name="Kauserud H."/>
        </authorList>
    </citation>
    <scope>NUCLEOTIDE SEQUENCE</scope>
    <source>
        <strain evidence="1">CBHHK067</strain>
    </source>
</reference>
<evidence type="ECO:0000313" key="2">
    <source>
        <dbReference type="Proteomes" id="UP001221757"/>
    </source>
</evidence>
<sequence length="110" mass="12408">MALGVPYSSLASTVAWFRIKHFVPMQSRSFAFGGDFRVFRLQKVVPHTAAHPLTVRAQDTLGSFSRVRHKFWILIELRDVWIQDSSGTAVSTYRLSQGISVLETTVQQPS</sequence>
<gene>
    <name evidence="1" type="ORF">B0H17DRAFT_1128528</name>
</gene>